<comment type="subcellular location">
    <subcellularLocation>
        <location evidence="1">Cell membrane</location>
        <topology evidence="1">Lipid-anchor</topology>
        <orientation evidence="1">Cytoplasmic side</orientation>
    </subcellularLocation>
</comment>
<name>A0A9P5H8V4_9HYPO</name>
<evidence type="ECO:0000256" key="5">
    <source>
        <dbReference type="ARBA" id="ARBA00023288"/>
    </source>
</evidence>
<dbReference type="PROSITE" id="PS51421">
    <property type="entry name" value="RAS"/>
    <property type="match status" value="1"/>
</dbReference>
<evidence type="ECO:0000256" key="3">
    <source>
        <dbReference type="ARBA" id="ARBA00022741"/>
    </source>
</evidence>
<dbReference type="InterPro" id="IPR027417">
    <property type="entry name" value="P-loop_NTPase"/>
</dbReference>
<dbReference type="EMBL" id="JAANBB010000062">
    <property type="protein sequence ID" value="KAF7552319.1"/>
    <property type="molecule type" value="Genomic_DNA"/>
</dbReference>
<evidence type="ECO:0000313" key="9">
    <source>
        <dbReference type="Proteomes" id="UP000722485"/>
    </source>
</evidence>
<dbReference type="OrthoDB" id="10252171at2759"/>
<evidence type="ECO:0000256" key="6">
    <source>
        <dbReference type="SAM" id="MobiDB-lite"/>
    </source>
</evidence>
<gene>
    <name evidence="8" type="ORF">G7Z17_g4387</name>
</gene>
<dbReference type="FunFam" id="3.40.50.300:FF:001447">
    <property type="entry name" value="Ras-related protein Rab-1B"/>
    <property type="match status" value="1"/>
</dbReference>
<dbReference type="InterPro" id="IPR000719">
    <property type="entry name" value="Prot_kinase_dom"/>
</dbReference>
<dbReference type="GO" id="GO:0004672">
    <property type="term" value="F:protein kinase activity"/>
    <property type="evidence" value="ECO:0007669"/>
    <property type="project" value="InterPro"/>
</dbReference>
<evidence type="ECO:0000256" key="2">
    <source>
        <dbReference type="ARBA" id="ARBA00006270"/>
    </source>
</evidence>
<keyword evidence="9" id="KW-1185">Reference proteome</keyword>
<dbReference type="PROSITE" id="PS50011">
    <property type="entry name" value="PROTEIN_KINASE_DOM"/>
    <property type="match status" value="1"/>
</dbReference>
<comment type="caution">
    <text evidence="8">The sequence shown here is derived from an EMBL/GenBank/DDBJ whole genome shotgun (WGS) entry which is preliminary data.</text>
</comment>
<dbReference type="InterPro" id="IPR001806">
    <property type="entry name" value="Small_GTPase"/>
</dbReference>
<evidence type="ECO:0000259" key="7">
    <source>
        <dbReference type="PROSITE" id="PS50011"/>
    </source>
</evidence>
<dbReference type="GO" id="GO:0003924">
    <property type="term" value="F:GTPase activity"/>
    <property type="evidence" value="ECO:0007669"/>
    <property type="project" value="InterPro"/>
</dbReference>
<dbReference type="Gene3D" id="1.10.510.10">
    <property type="entry name" value="Transferase(Phosphotransferase) domain 1"/>
    <property type="match status" value="1"/>
</dbReference>
<dbReference type="Pfam" id="PF00069">
    <property type="entry name" value="Pkinase"/>
    <property type="match status" value="1"/>
</dbReference>
<dbReference type="SUPFAM" id="SSF52540">
    <property type="entry name" value="P-loop containing nucleoside triphosphate hydrolases"/>
    <property type="match status" value="1"/>
</dbReference>
<dbReference type="Proteomes" id="UP000722485">
    <property type="component" value="Unassembled WGS sequence"/>
</dbReference>
<keyword evidence="5" id="KW-0449">Lipoprotein</keyword>
<dbReference type="PRINTS" id="PR00449">
    <property type="entry name" value="RASTRNSFRMNG"/>
</dbReference>
<dbReference type="SMART" id="SM00173">
    <property type="entry name" value="RAS"/>
    <property type="match status" value="1"/>
</dbReference>
<dbReference type="CDD" id="cd00180">
    <property type="entry name" value="PKc"/>
    <property type="match status" value="1"/>
</dbReference>
<dbReference type="Pfam" id="PF00071">
    <property type="entry name" value="Ras"/>
    <property type="match status" value="1"/>
</dbReference>
<dbReference type="SMART" id="SM00174">
    <property type="entry name" value="RHO"/>
    <property type="match status" value="1"/>
</dbReference>
<comment type="similarity">
    <text evidence="2">Belongs to the small GTPase superfamily. Rab family.</text>
</comment>
<evidence type="ECO:0000256" key="1">
    <source>
        <dbReference type="ARBA" id="ARBA00004342"/>
    </source>
</evidence>
<organism evidence="8 9">
    <name type="scientific">Cylindrodendrum hubeiense</name>
    <dbReference type="NCBI Taxonomy" id="595255"/>
    <lineage>
        <taxon>Eukaryota</taxon>
        <taxon>Fungi</taxon>
        <taxon>Dikarya</taxon>
        <taxon>Ascomycota</taxon>
        <taxon>Pezizomycotina</taxon>
        <taxon>Sordariomycetes</taxon>
        <taxon>Hypocreomycetidae</taxon>
        <taxon>Hypocreales</taxon>
        <taxon>Nectriaceae</taxon>
        <taxon>Cylindrodendrum</taxon>
    </lineage>
</organism>
<feature type="region of interest" description="Disordered" evidence="6">
    <location>
        <begin position="442"/>
        <end position="467"/>
    </location>
</feature>
<dbReference type="SUPFAM" id="SSF56112">
    <property type="entry name" value="Protein kinase-like (PK-like)"/>
    <property type="match status" value="1"/>
</dbReference>
<dbReference type="InterPro" id="IPR005225">
    <property type="entry name" value="Small_GTP-bd"/>
</dbReference>
<dbReference type="InterPro" id="IPR050305">
    <property type="entry name" value="Small_GTPase_Rab"/>
</dbReference>
<feature type="domain" description="Protein kinase" evidence="7">
    <location>
        <begin position="45"/>
        <end position="387"/>
    </location>
</feature>
<keyword evidence="4" id="KW-0342">GTP-binding</keyword>
<accession>A0A9P5H8V4</accession>
<proteinExistence type="inferred from homology"/>
<dbReference type="GO" id="GO:0005525">
    <property type="term" value="F:GTP binding"/>
    <property type="evidence" value="ECO:0007669"/>
    <property type="project" value="UniProtKB-KW"/>
</dbReference>
<keyword evidence="3" id="KW-0547">Nucleotide-binding</keyword>
<reference evidence="8" key="1">
    <citation type="submission" date="2020-03" db="EMBL/GenBank/DDBJ databases">
        <title>Draft Genome Sequence of Cylindrodendrum hubeiense.</title>
        <authorList>
            <person name="Buettner E."/>
            <person name="Kellner H."/>
        </authorList>
    </citation>
    <scope>NUCLEOTIDE SEQUENCE</scope>
    <source>
        <strain evidence="8">IHI 201604</strain>
    </source>
</reference>
<dbReference type="SMART" id="SM00175">
    <property type="entry name" value="RAB"/>
    <property type="match status" value="1"/>
</dbReference>
<dbReference type="GO" id="GO:0005524">
    <property type="term" value="F:ATP binding"/>
    <property type="evidence" value="ECO:0007669"/>
    <property type="project" value="InterPro"/>
</dbReference>
<sequence length="467" mass="52720">MSGLNSDLVRDSKLEARFIGGATHHALLVSDPALGRRRRHEDERWFRKKRLGGGSYGTVWLESCTDGRKKGALRAVKEILKPSPSDSSKDFLDYGRELEAIAKFSNDKYADYFVKSYGWFDSDHAVYIAMEYIENGDLQKYLVDPFPEFEAQVIVSQLADGLEFMHNNAYTHRDLKPAILTMSSTLPAITNATDEFKLEEASAVWSTAELTKLSLEDQLGKGTSTELTQVPTLIQPRKKPFAEIAQAPFPIEPRKESSTELTQGHILPQPKNKAPIAPKPLNLILRFGNDDTFKPSFITTIGLDFKIRTTEVDGKRVKLQLWDTASQGRYRTITSAYYRGAAGIFLVYDVTNEESFNGIRIWNEEVDRNTDDRHVKKMLIGNNSDLVESRAISHERGQALADELDIPFLEVSSKLHVNVEDALFSLTRAIIKNLVINQQSVQNNVQSNPGPKSNEQGRWKGLKWPWT</sequence>
<evidence type="ECO:0000256" key="4">
    <source>
        <dbReference type="ARBA" id="ARBA00023134"/>
    </source>
</evidence>
<dbReference type="InterPro" id="IPR011009">
    <property type="entry name" value="Kinase-like_dom_sf"/>
</dbReference>
<protein>
    <recommendedName>
        <fullName evidence="7">Protein kinase domain-containing protein</fullName>
    </recommendedName>
</protein>
<evidence type="ECO:0000313" key="8">
    <source>
        <dbReference type="EMBL" id="KAF7552319.1"/>
    </source>
</evidence>
<dbReference type="PANTHER" id="PTHR47980">
    <property type="entry name" value="LD44762P"/>
    <property type="match status" value="1"/>
</dbReference>
<dbReference type="PROSITE" id="PS51419">
    <property type="entry name" value="RAB"/>
    <property type="match status" value="1"/>
</dbReference>
<dbReference type="Gene3D" id="3.40.50.300">
    <property type="entry name" value="P-loop containing nucleotide triphosphate hydrolases"/>
    <property type="match status" value="1"/>
</dbReference>
<dbReference type="NCBIfam" id="TIGR00231">
    <property type="entry name" value="small_GTP"/>
    <property type="match status" value="1"/>
</dbReference>
<dbReference type="AlphaFoldDB" id="A0A9P5H8V4"/>
<dbReference type="GO" id="GO:0005886">
    <property type="term" value="C:plasma membrane"/>
    <property type="evidence" value="ECO:0007669"/>
    <property type="project" value="UniProtKB-SubCell"/>
</dbReference>